<dbReference type="InterPro" id="IPR051540">
    <property type="entry name" value="S-2-haloacid_dehalogenase"/>
</dbReference>
<dbReference type="HOGENOM" id="CLU_045011_8_3_12"/>
<dbReference type="Gene3D" id="1.10.150.520">
    <property type="match status" value="1"/>
</dbReference>
<dbReference type="KEGG" id="scd:Spica_2111"/>
<proteinExistence type="predicted"/>
<dbReference type="GO" id="GO:0016787">
    <property type="term" value="F:hydrolase activity"/>
    <property type="evidence" value="ECO:0007669"/>
    <property type="project" value="UniProtKB-KW"/>
</dbReference>
<dbReference type="NCBIfam" id="TIGR01549">
    <property type="entry name" value="HAD-SF-IA-v1"/>
    <property type="match status" value="1"/>
</dbReference>
<dbReference type="SFLD" id="SFLDG01129">
    <property type="entry name" value="C1.5:_HAD__Beta-PGM__Phosphata"/>
    <property type="match status" value="1"/>
</dbReference>
<evidence type="ECO:0000313" key="2">
    <source>
        <dbReference type="EMBL" id="AEJ20236.1"/>
    </source>
</evidence>
<dbReference type="RefSeq" id="WP_013969524.1">
    <property type="nucleotide sequence ID" value="NC_015732.1"/>
</dbReference>
<dbReference type="InterPro" id="IPR006439">
    <property type="entry name" value="HAD-SF_hydro_IA"/>
</dbReference>
<sequence length="222" mass="25705">MRQELDAVAFDLDGTLYPNYRFYLRLLPFIIREHKLLRAMGSARDTLRAASHEGRFYDIQARIMADILKDNPEKIYTKTQQLIYRGWEPIFKKVRLFPYVHETLQTLKADGLKLGLLSDFPPHKKLEYLGIASYWDVVLCSEETGRLKPDPVPFQALSDALQVAPERILYVGNSIEYDIKGAKHAGFKTALVRNPLALAPRTVPEADFIFKDYRQLRRYVLS</sequence>
<name>F8F0V0_GRAC1</name>
<dbReference type="EMBL" id="CP002868">
    <property type="protein sequence ID" value="AEJ20236.1"/>
    <property type="molecule type" value="Genomic_DNA"/>
</dbReference>
<dbReference type="Gene3D" id="3.40.50.1000">
    <property type="entry name" value="HAD superfamily/HAD-like"/>
    <property type="match status" value="1"/>
</dbReference>
<dbReference type="Pfam" id="PF00702">
    <property type="entry name" value="Hydrolase"/>
    <property type="match status" value="1"/>
</dbReference>
<reference evidence="3" key="1">
    <citation type="journal article" date="2013" name="Stand. Genomic Sci.">
        <title>Genome sequence of the thermophilic fresh-water bacterium Spirochaeta caldaria type strain (H1(T)), reclassification of Spirochaeta caldaria, Spirochaeta stenostrepta, and Spirochaeta zuelzerae in the genus Treponema as Treponema caldaria comb. nov., Treponema stenostrepta comb. nov., and Treponema zuelzerae comb. nov., and emendation of the genus Treponema.</title>
        <authorList>
            <person name="Abt B."/>
            <person name="Goker M."/>
            <person name="Scheuner C."/>
            <person name="Han C."/>
            <person name="Lu M."/>
            <person name="Misra M."/>
            <person name="Lapidus A."/>
            <person name="Nolan M."/>
            <person name="Lucas S."/>
            <person name="Hammon N."/>
            <person name="Deshpande S."/>
            <person name="Cheng J.F."/>
            <person name="Tapia R."/>
            <person name="Goodwin L.A."/>
            <person name="Pitluck S."/>
            <person name="Liolios K."/>
            <person name="Pagani I."/>
            <person name="Ivanova N."/>
            <person name="Mavromatis K."/>
            <person name="Mikhailova N."/>
            <person name="Huntemann M."/>
            <person name="Pati A."/>
            <person name="Chen A."/>
            <person name="Palaniappan K."/>
            <person name="Land M."/>
            <person name="Hauser L."/>
            <person name="Jeffries C.D."/>
            <person name="Rohde M."/>
            <person name="Spring S."/>
            <person name="Gronow S."/>
            <person name="Detter J.C."/>
            <person name="Bristow J."/>
            <person name="Eisen J.A."/>
            <person name="Markowitz V."/>
            <person name="Hugenholtz P."/>
            <person name="Kyrpides N.C."/>
            <person name="Woyke T."/>
            <person name="Klenk H.P."/>
        </authorList>
    </citation>
    <scope>NUCLEOTIDE SEQUENCE</scope>
    <source>
        <strain evidence="3">ATCC 51460 / DSM 7334 / H1</strain>
    </source>
</reference>
<dbReference type="InterPro" id="IPR023214">
    <property type="entry name" value="HAD_sf"/>
</dbReference>
<accession>F8F0V0</accession>
<evidence type="ECO:0000313" key="3">
    <source>
        <dbReference type="Proteomes" id="UP000000503"/>
    </source>
</evidence>
<protein>
    <submittedName>
        <fullName evidence="2">HAD-superfamily hydrolase, subfamily IA, variant 1</fullName>
    </submittedName>
</protein>
<dbReference type="STRING" id="744872.Spica_2111"/>
<dbReference type="Proteomes" id="UP000000503">
    <property type="component" value="Chromosome"/>
</dbReference>
<dbReference type="InterPro" id="IPR036412">
    <property type="entry name" value="HAD-like_sf"/>
</dbReference>
<gene>
    <name evidence="2" type="ordered locus">Spica_2111</name>
</gene>
<dbReference type="AlphaFoldDB" id="F8F0V0"/>
<organism evidence="2 3">
    <name type="scientific">Gracilinema caldarium (strain ATCC 51460 / DSM 7334 / H1)</name>
    <name type="common">Treponema caldarium</name>
    <dbReference type="NCBI Taxonomy" id="744872"/>
    <lineage>
        <taxon>Bacteria</taxon>
        <taxon>Pseudomonadati</taxon>
        <taxon>Spirochaetota</taxon>
        <taxon>Spirochaetia</taxon>
        <taxon>Spirochaetales</taxon>
        <taxon>Breznakiellaceae</taxon>
        <taxon>Gracilinema</taxon>
    </lineage>
</organism>
<dbReference type="PANTHER" id="PTHR43316">
    <property type="entry name" value="HYDROLASE, HALOACID DELAHOGENASE-RELATED"/>
    <property type="match status" value="1"/>
</dbReference>
<keyword evidence="3" id="KW-1185">Reference proteome</keyword>
<dbReference type="SUPFAM" id="SSF56784">
    <property type="entry name" value="HAD-like"/>
    <property type="match status" value="1"/>
</dbReference>
<keyword evidence="1 2" id="KW-0378">Hydrolase</keyword>
<dbReference type="OrthoDB" id="9794086at2"/>
<dbReference type="SFLD" id="SFLDS00003">
    <property type="entry name" value="Haloacid_Dehalogenase"/>
    <property type="match status" value="1"/>
</dbReference>
<evidence type="ECO:0000256" key="1">
    <source>
        <dbReference type="ARBA" id="ARBA00022801"/>
    </source>
</evidence>
<dbReference type="eggNOG" id="COG0546">
    <property type="taxonomic scope" value="Bacteria"/>
</dbReference>